<keyword evidence="4" id="KW-1185">Reference proteome</keyword>
<dbReference type="InterPro" id="IPR058933">
    <property type="entry name" value="YMC020W-like_ab_hydrolase"/>
</dbReference>
<dbReference type="SUPFAM" id="SSF53474">
    <property type="entry name" value="alpha/beta-Hydrolases"/>
    <property type="match status" value="1"/>
</dbReference>
<reference evidence="3" key="2">
    <citation type="submission" date="2021-01" db="EMBL/GenBank/DDBJ databases">
        <authorList>
            <person name="Schikora-Tamarit M.A."/>
        </authorList>
    </citation>
    <scope>NUCLEOTIDE SEQUENCE</scope>
    <source>
        <strain evidence="3">NCAIM Y.01608</strain>
    </source>
</reference>
<protein>
    <recommendedName>
        <fullName evidence="2">YMC020W-like alpha/beta hydrolase domain-containing protein</fullName>
    </recommendedName>
</protein>
<dbReference type="InterPro" id="IPR058934">
    <property type="entry name" value="YMC020W-like"/>
</dbReference>
<dbReference type="InterPro" id="IPR029058">
    <property type="entry name" value="AB_hydrolase_fold"/>
</dbReference>
<dbReference type="Pfam" id="PF26147">
    <property type="entry name" value="AB_HYDROLASE_YMC0-YMC35"/>
    <property type="match status" value="1"/>
</dbReference>
<dbReference type="AlphaFoldDB" id="A0A9P8T4L4"/>
<feature type="compositionally biased region" description="Polar residues" evidence="1">
    <location>
        <begin position="55"/>
        <end position="71"/>
    </location>
</feature>
<gene>
    <name evidence="3" type="ORF">OGATHE_004010</name>
</gene>
<dbReference type="PANTHER" id="PTHR47349">
    <property type="entry name" value="CHROMOSOME 8, WHOLE GENOME SHOTGUN SEQUENCE"/>
    <property type="match status" value="1"/>
</dbReference>
<dbReference type="Proteomes" id="UP000788993">
    <property type="component" value="Unassembled WGS sequence"/>
</dbReference>
<sequence length="569" mass="63810">MSNATKGKRGTINQLLRSVKSQVFEDELNQENVSSTGLAADSAPRKLLNSWAFSKTQQLQTRSTSNASLKSLKSEPVSPKLEPDSGSVCKDAENEETERPKDTKYRAQSWSFWPRNTRPMEQPTPIETDATLSEPVRQEPADSPKKKKQKLSSAASRPDLVVPQFESLPCITPGNYVYSALNSIKTLAGYDPAPIGHLSRKIRAANFRRVLIIGVHGFFPTKMIRPLIGEPTGTSARFAQAAEDAISAWAQEQGMSIETQKIALEKEGKVFDRVEFFFKAMQKWHEEVEKADFIYVCAHSQGTPVAMMLISKMIEHGLIADNKRIAILGMAGINIGPYYGMDQSLFIRAYSSIENESMLELFQFQNFQSLQSRKYLESVRYLIAHNVKITLVGSVNDQLVPLYSSIGYHVSHPNIYKAVYIDGKSNTPDFVARIVKLSCMLQNLGYTDHGVIAEMSHALAGPLTGGGHSRIYNSPDVYKLALNFALKTMDSSLAVRQPVRFRELDVSEVGSNPFTLPWCTRGLFFDVKKRLSDGEKEIDMVFKEFDNWNPESKVLRDVKYRLNGIKDKL</sequence>
<evidence type="ECO:0000313" key="3">
    <source>
        <dbReference type="EMBL" id="KAH3665195.1"/>
    </source>
</evidence>
<dbReference type="EMBL" id="JAEUBD010001178">
    <property type="protein sequence ID" value="KAH3665195.1"/>
    <property type="molecule type" value="Genomic_DNA"/>
</dbReference>
<comment type="caution">
    <text evidence="3">The sequence shown here is derived from an EMBL/GenBank/DDBJ whole genome shotgun (WGS) entry which is preliminary data.</text>
</comment>
<accession>A0A9P8T4L4</accession>
<evidence type="ECO:0000313" key="4">
    <source>
        <dbReference type="Proteomes" id="UP000788993"/>
    </source>
</evidence>
<organism evidence="3 4">
    <name type="scientific">Ogataea polymorpha</name>
    <dbReference type="NCBI Taxonomy" id="460523"/>
    <lineage>
        <taxon>Eukaryota</taxon>
        <taxon>Fungi</taxon>
        <taxon>Dikarya</taxon>
        <taxon>Ascomycota</taxon>
        <taxon>Saccharomycotina</taxon>
        <taxon>Pichiomycetes</taxon>
        <taxon>Pichiales</taxon>
        <taxon>Pichiaceae</taxon>
        <taxon>Ogataea</taxon>
    </lineage>
</organism>
<dbReference type="PANTHER" id="PTHR47349:SF1">
    <property type="entry name" value="AER328WP"/>
    <property type="match status" value="1"/>
</dbReference>
<reference evidence="3" key="1">
    <citation type="journal article" date="2021" name="Open Biol.">
        <title>Shared evolutionary footprints suggest mitochondrial oxidative damage underlies multiple complex I losses in fungi.</title>
        <authorList>
            <person name="Schikora-Tamarit M.A."/>
            <person name="Marcet-Houben M."/>
            <person name="Nosek J."/>
            <person name="Gabaldon T."/>
        </authorList>
    </citation>
    <scope>NUCLEOTIDE SEQUENCE</scope>
    <source>
        <strain evidence="3">NCAIM Y.01608</strain>
    </source>
</reference>
<proteinExistence type="predicted"/>
<evidence type="ECO:0000256" key="1">
    <source>
        <dbReference type="SAM" id="MobiDB-lite"/>
    </source>
</evidence>
<evidence type="ECO:0000259" key="2">
    <source>
        <dbReference type="Pfam" id="PF26147"/>
    </source>
</evidence>
<name>A0A9P8T4L4_9ASCO</name>
<feature type="domain" description="YMC020W-like alpha/beta hydrolase" evidence="2">
    <location>
        <begin position="192"/>
        <end position="524"/>
    </location>
</feature>
<feature type="region of interest" description="Disordered" evidence="1">
    <location>
        <begin position="55"/>
        <end position="156"/>
    </location>
</feature>